<gene>
    <name evidence="2" type="ORF">GUJ93_ZPchr0001g31721</name>
</gene>
<organism evidence="2 3">
    <name type="scientific">Zizania palustris</name>
    <name type="common">Northern wild rice</name>
    <dbReference type="NCBI Taxonomy" id="103762"/>
    <lineage>
        <taxon>Eukaryota</taxon>
        <taxon>Viridiplantae</taxon>
        <taxon>Streptophyta</taxon>
        <taxon>Embryophyta</taxon>
        <taxon>Tracheophyta</taxon>
        <taxon>Spermatophyta</taxon>
        <taxon>Magnoliopsida</taxon>
        <taxon>Liliopsida</taxon>
        <taxon>Poales</taxon>
        <taxon>Poaceae</taxon>
        <taxon>BOP clade</taxon>
        <taxon>Oryzoideae</taxon>
        <taxon>Oryzeae</taxon>
        <taxon>Zizaniinae</taxon>
        <taxon>Zizania</taxon>
    </lineage>
</organism>
<comment type="caution">
    <text evidence="2">The sequence shown here is derived from an EMBL/GenBank/DDBJ whole genome shotgun (WGS) entry which is preliminary data.</text>
</comment>
<feature type="compositionally biased region" description="Basic and acidic residues" evidence="1">
    <location>
        <begin position="17"/>
        <end position="27"/>
    </location>
</feature>
<feature type="region of interest" description="Disordered" evidence="1">
    <location>
        <begin position="1"/>
        <end position="30"/>
    </location>
</feature>
<sequence length="128" mass="13348">MGGDADADADAAAAQREAIKDQGEDAGRGLPGVRTLLLETIQINPRLDGAFEMLSVLEVLCAAGEAPHGRRVDWYKILQVLPGTTLPGSTHSTEASCVTSSRSGATCPVRRSITSCTIQASTSPPENI</sequence>
<protein>
    <submittedName>
        <fullName evidence="2">Uncharacterized protein</fullName>
    </submittedName>
</protein>
<proteinExistence type="predicted"/>
<evidence type="ECO:0000256" key="1">
    <source>
        <dbReference type="SAM" id="MobiDB-lite"/>
    </source>
</evidence>
<keyword evidence="3" id="KW-1185">Reference proteome</keyword>
<name>A0A8J5VBS9_ZIZPA</name>
<evidence type="ECO:0000313" key="3">
    <source>
        <dbReference type="Proteomes" id="UP000729402"/>
    </source>
</evidence>
<dbReference type="OrthoDB" id="1911590at2759"/>
<accession>A0A8J5VBS9</accession>
<dbReference type="AlphaFoldDB" id="A0A8J5VBS9"/>
<reference evidence="2" key="1">
    <citation type="journal article" date="2021" name="bioRxiv">
        <title>Whole Genome Assembly and Annotation of Northern Wild Rice, Zizania palustris L., Supports a Whole Genome Duplication in the Zizania Genus.</title>
        <authorList>
            <person name="Haas M."/>
            <person name="Kono T."/>
            <person name="Macchietto M."/>
            <person name="Millas R."/>
            <person name="McGilp L."/>
            <person name="Shao M."/>
            <person name="Duquette J."/>
            <person name="Hirsch C.N."/>
            <person name="Kimball J."/>
        </authorList>
    </citation>
    <scope>NUCLEOTIDE SEQUENCE</scope>
    <source>
        <tissue evidence="2">Fresh leaf tissue</tissue>
    </source>
</reference>
<evidence type="ECO:0000313" key="2">
    <source>
        <dbReference type="EMBL" id="KAG8054091.1"/>
    </source>
</evidence>
<dbReference type="EMBL" id="JAAALK010000288">
    <property type="protein sequence ID" value="KAG8054091.1"/>
    <property type="molecule type" value="Genomic_DNA"/>
</dbReference>
<dbReference type="Proteomes" id="UP000729402">
    <property type="component" value="Unassembled WGS sequence"/>
</dbReference>
<reference evidence="2" key="2">
    <citation type="submission" date="2021-02" db="EMBL/GenBank/DDBJ databases">
        <authorList>
            <person name="Kimball J.A."/>
            <person name="Haas M.W."/>
            <person name="Macchietto M."/>
            <person name="Kono T."/>
            <person name="Duquette J."/>
            <person name="Shao M."/>
        </authorList>
    </citation>
    <scope>NUCLEOTIDE SEQUENCE</scope>
    <source>
        <tissue evidence="2">Fresh leaf tissue</tissue>
    </source>
</reference>